<dbReference type="PANTHER" id="PTHR40047:SF1">
    <property type="entry name" value="UPF0703 PROTEIN YCGQ"/>
    <property type="match status" value="1"/>
</dbReference>
<dbReference type="RefSeq" id="WP_343185810.1">
    <property type="nucleotide sequence ID" value="NZ_JBCITM010000007.1"/>
</dbReference>
<feature type="domain" description="DUF1980" evidence="2">
    <location>
        <begin position="43"/>
        <end position="164"/>
    </location>
</feature>
<evidence type="ECO:0000256" key="1">
    <source>
        <dbReference type="SAM" id="SignalP"/>
    </source>
</evidence>
<evidence type="ECO:0000259" key="2">
    <source>
        <dbReference type="Pfam" id="PF21537"/>
    </source>
</evidence>
<keyword evidence="1" id="KW-0732">Signal</keyword>
<dbReference type="Pfam" id="PF21537">
    <property type="entry name" value="DUF1980_C"/>
    <property type="match status" value="1"/>
</dbReference>
<reference evidence="3 4" key="1">
    <citation type="submission" date="2024-04" db="EMBL/GenBank/DDBJ databases">
        <title>Genome sequencing and metabolic network reconstruction of aminoacids and betaine degradation by Anoxynatronum sibiricum.</title>
        <authorList>
            <person name="Detkova E.N."/>
            <person name="Boltjanskaja Y.V."/>
            <person name="Mardanov A.V."/>
            <person name="Kevbrin V."/>
        </authorList>
    </citation>
    <scope>NUCLEOTIDE SEQUENCE [LARGE SCALE GENOMIC DNA]</scope>
    <source>
        <strain evidence="3 4">Z-7981</strain>
    </source>
</reference>
<dbReference type="EMBL" id="JBCITM010000007">
    <property type="protein sequence ID" value="MEN1760488.1"/>
    <property type="molecule type" value="Genomic_DNA"/>
</dbReference>
<accession>A0ABU9VTJ1</accession>
<dbReference type="InterPro" id="IPR052955">
    <property type="entry name" value="UPF0703_membrane_permease"/>
</dbReference>
<proteinExistence type="predicted"/>
<gene>
    <name evidence="3" type="ORF">AAIG11_08390</name>
</gene>
<feature type="chain" id="PRO_5046907114" description="DUF1980 domain-containing protein" evidence="1">
    <location>
        <begin position="23"/>
        <end position="168"/>
    </location>
</feature>
<dbReference type="Proteomes" id="UP001407405">
    <property type="component" value="Unassembled WGS sequence"/>
</dbReference>
<keyword evidence="4" id="KW-1185">Reference proteome</keyword>
<organism evidence="3 4">
    <name type="scientific">Anoxynatronum sibiricum</name>
    <dbReference type="NCBI Taxonomy" id="210623"/>
    <lineage>
        <taxon>Bacteria</taxon>
        <taxon>Bacillati</taxon>
        <taxon>Bacillota</taxon>
        <taxon>Clostridia</taxon>
        <taxon>Eubacteriales</taxon>
        <taxon>Clostridiaceae</taxon>
        <taxon>Anoxynatronum</taxon>
    </lineage>
</organism>
<dbReference type="InterPro" id="IPR048447">
    <property type="entry name" value="DUF1980_C"/>
</dbReference>
<comment type="caution">
    <text evidence="3">The sequence shown here is derived from an EMBL/GenBank/DDBJ whole genome shotgun (WGS) entry which is preliminary data.</text>
</comment>
<dbReference type="PROSITE" id="PS51257">
    <property type="entry name" value="PROKAR_LIPOPROTEIN"/>
    <property type="match status" value="1"/>
</dbReference>
<evidence type="ECO:0000313" key="3">
    <source>
        <dbReference type="EMBL" id="MEN1760488.1"/>
    </source>
</evidence>
<dbReference type="PANTHER" id="PTHR40047">
    <property type="entry name" value="UPF0703 PROTEIN YCGQ"/>
    <property type="match status" value="1"/>
</dbReference>
<protein>
    <recommendedName>
        <fullName evidence="2">DUF1980 domain-containing protein</fullName>
    </recommendedName>
</protein>
<name>A0ABU9VTJ1_9CLOT</name>
<evidence type="ECO:0000313" key="4">
    <source>
        <dbReference type="Proteomes" id="UP001407405"/>
    </source>
</evidence>
<feature type="signal peptide" evidence="1">
    <location>
        <begin position="1"/>
        <end position="22"/>
    </location>
</feature>
<sequence length="168" mass="18568">MQRRAFLLTLLLLFVLVLTACSQPGGDAAVPAVTVAPAAESTTAAYESDDFLPLVLPVYEDLENHLGEEITVKGFVFLRDSYGDNEFMVTRMLVECCFDDAAPTGFVTQWETDTLPEVDSWVEVTGIIDQREATDSVTGMVFIQPYLIASSVTSIEPYDSPYVFFETE</sequence>